<organism evidence="1 2">
    <name type="scientific">Paxillus rubicundulus Ve08.2h10</name>
    <dbReference type="NCBI Taxonomy" id="930991"/>
    <lineage>
        <taxon>Eukaryota</taxon>
        <taxon>Fungi</taxon>
        <taxon>Dikarya</taxon>
        <taxon>Basidiomycota</taxon>
        <taxon>Agaricomycotina</taxon>
        <taxon>Agaricomycetes</taxon>
        <taxon>Agaricomycetidae</taxon>
        <taxon>Boletales</taxon>
        <taxon>Paxilineae</taxon>
        <taxon>Paxillaceae</taxon>
        <taxon>Paxillus</taxon>
    </lineage>
</organism>
<dbReference type="AlphaFoldDB" id="A0A0D0DCY2"/>
<dbReference type="EMBL" id="KN825677">
    <property type="protein sequence ID" value="KIK82111.1"/>
    <property type="molecule type" value="Genomic_DNA"/>
</dbReference>
<protein>
    <recommendedName>
        <fullName evidence="3">DUF4219 domain-containing protein</fullName>
    </recommendedName>
</protein>
<dbReference type="Proteomes" id="UP000054538">
    <property type="component" value="Unassembled WGS sequence"/>
</dbReference>
<dbReference type="InParanoid" id="A0A0D0DCY2"/>
<evidence type="ECO:0000313" key="2">
    <source>
        <dbReference type="Proteomes" id="UP000054538"/>
    </source>
</evidence>
<dbReference type="Pfam" id="PF14223">
    <property type="entry name" value="Retrotran_gag_2"/>
    <property type="match status" value="1"/>
</dbReference>
<dbReference type="OrthoDB" id="2688793at2759"/>
<sequence length="162" mass="18271">MGKYNHILTLTGADNFHAWQTDMRYALGAKDLWYHVSTGSDPSNPLDFTSIRPMPADITQSTEAEITALHKWLIDNIKAKGFIHCFLSMPICQLIPNDKTMTTQAIWELIGCHYGCKDLSMQFIIHKQLATLHMKDASDASCYVGEHLSLQYCLLEMGANFS</sequence>
<evidence type="ECO:0000313" key="1">
    <source>
        <dbReference type="EMBL" id="KIK82111.1"/>
    </source>
</evidence>
<gene>
    <name evidence="1" type="ORF">PAXRUDRAFT_154515</name>
</gene>
<keyword evidence="2" id="KW-1185">Reference proteome</keyword>
<proteinExistence type="predicted"/>
<name>A0A0D0DCY2_9AGAM</name>
<reference evidence="1 2" key="1">
    <citation type="submission" date="2014-04" db="EMBL/GenBank/DDBJ databases">
        <authorList>
            <consortium name="DOE Joint Genome Institute"/>
            <person name="Kuo A."/>
            <person name="Kohler A."/>
            <person name="Jargeat P."/>
            <person name="Nagy L.G."/>
            <person name="Floudas D."/>
            <person name="Copeland A."/>
            <person name="Barry K.W."/>
            <person name="Cichocki N."/>
            <person name="Veneault-Fourrey C."/>
            <person name="LaButti K."/>
            <person name="Lindquist E.A."/>
            <person name="Lipzen A."/>
            <person name="Lundell T."/>
            <person name="Morin E."/>
            <person name="Murat C."/>
            <person name="Sun H."/>
            <person name="Tunlid A."/>
            <person name="Henrissat B."/>
            <person name="Grigoriev I.V."/>
            <person name="Hibbett D.S."/>
            <person name="Martin F."/>
            <person name="Nordberg H.P."/>
            <person name="Cantor M.N."/>
            <person name="Hua S.X."/>
        </authorList>
    </citation>
    <scope>NUCLEOTIDE SEQUENCE [LARGE SCALE GENOMIC DNA]</scope>
    <source>
        <strain evidence="1 2">Ve08.2h10</strain>
    </source>
</reference>
<reference evidence="2" key="2">
    <citation type="submission" date="2015-01" db="EMBL/GenBank/DDBJ databases">
        <title>Evolutionary Origins and Diversification of the Mycorrhizal Mutualists.</title>
        <authorList>
            <consortium name="DOE Joint Genome Institute"/>
            <consortium name="Mycorrhizal Genomics Consortium"/>
            <person name="Kohler A."/>
            <person name="Kuo A."/>
            <person name="Nagy L.G."/>
            <person name="Floudas D."/>
            <person name="Copeland A."/>
            <person name="Barry K.W."/>
            <person name="Cichocki N."/>
            <person name="Veneault-Fourrey C."/>
            <person name="LaButti K."/>
            <person name="Lindquist E.A."/>
            <person name="Lipzen A."/>
            <person name="Lundell T."/>
            <person name="Morin E."/>
            <person name="Murat C."/>
            <person name="Riley R."/>
            <person name="Ohm R."/>
            <person name="Sun H."/>
            <person name="Tunlid A."/>
            <person name="Henrissat B."/>
            <person name="Grigoriev I.V."/>
            <person name="Hibbett D.S."/>
            <person name="Martin F."/>
        </authorList>
    </citation>
    <scope>NUCLEOTIDE SEQUENCE [LARGE SCALE GENOMIC DNA]</scope>
    <source>
        <strain evidence="2">Ve08.2h10</strain>
    </source>
</reference>
<dbReference type="HOGENOM" id="CLU_048314_1_1_1"/>
<accession>A0A0D0DCY2</accession>
<evidence type="ECO:0008006" key="3">
    <source>
        <dbReference type="Google" id="ProtNLM"/>
    </source>
</evidence>